<dbReference type="SUPFAM" id="SSF52540">
    <property type="entry name" value="P-loop containing nucleoside triphosphate hydrolases"/>
    <property type="match status" value="1"/>
</dbReference>
<dbReference type="GO" id="GO:0008654">
    <property type="term" value="P:phospholipid biosynthetic process"/>
    <property type="evidence" value="ECO:0007669"/>
    <property type="project" value="InterPro"/>
</dbReference>
<dbReference type="GO" id="GO:0016020">
    <property type="term" value="C:membrane"/>
    <property type="evidence" value="ECO:0007669"/>
    <property type="project" value="UniProtKB-SubCell"/>
</dbReference>
<feature type="transmembrane region" description="Helical" evidence="6">
    <location>
        <begin position="691"/>
        <end position="710"/>
    </location>
</feature>
<dbReference type="GO" id="GO:0005525">
    <property type="term" value="F:GTP binding"/>
    <property type="evidence" value="ECO:0007669"/>
    <property type="project" value="InterPro"/>
</dbReference>
<dbReference type="EMBL" id="JASMQC010000038">
    <property type="protein sequence ID" value="KAK1930518.1"/>
    <property type="molecule type" value="Genomic_DNA"/>
</dbReference>
<feature type="transmembrane region" description="Helical" evidence="6">
    <location>
        <begin position="603"/>
        <end position="622"/>
    </location>
</feature>
<protein>
    <submittedName>
        <fullName evidence="9">CDP-alcohol phosphatidyltransferase class-I family protein 1</fullName>
    </submittedName>
</protein>
<dbReference type="InterPro" id="IPR048254">
    <property type="entry name" value="CDP_ALCOHOL_P_TRANSF_CS"/>
</dbReference>
<evidence type="ECO:0000256" key="3">
    <source>
        <dbReference type="ARBA" id="ARBA00022679"/>
    </source>
</evidence>
<dbReference type="FunFam" id="1.20.120.1760:FF:000031">
    <property type="entry name" value="Choline/ethanolaminephosphotransferase, putative"/>
    <property type="match status" value="1"/>
</dbReference>
<dbReference type="Gene3D" id="1.20.120.1760">
    <property type="match status" value="1"/>
</dbReference>
<evidence type="ECO:0000313" key="10">
    <source>
        <dbReference type="Proteomes" id="UP001259832"/>
    </source>
</evidence>
<feature type="transmembrane region" description="Helical" evidence="6">
    <location>
        <begin position="666"/>
        <end position="685"/>
    </location>
</feature>
<feature type="transmembrane region" description="Helical" evidence="6">
    <location>
        <begin position="561"/>
        <end position="582"/>
    </location>
</feature>
<dbReference type="InterPro" id="IPR027417">
    <property type="entry name" value="P-loop_NTPase"/>
</dbReference>
<organism evidence="9 10">
    <name type="scientific">Phytophthora citrophthora</name>
    <dbReference type="NCBI Taxonomy" id="4793"/>
    <lineage>
        <taxon>Eukaryota</taxon>
        <taxon>Sar</taxon>
        <taxon>Stramenopiles</taxon>
        <taxon>Oomycota</taxon>
        <taxon>Peronosporomycetes</taxon>
        <taxon>Peronosporales</taxon>
        <taxon>Peronosporaceae</taxon>
        <taxon>Phytophthora</taxon>
    </lineage>
</organism>
<keyword evidence="10" id="KW-1185">Reference proteome</keyword>
<dbReference type="PROSITE" id="PS00379">
    <property type="entry name" value="CDP_ALCOHOL_P_TRANSF"/>
    <property type="match status" value="1"/>
</dbReference>
<dbReference type="Pfam" id="PF17835">
    <property type="entry name" value="NOG1_N"/>
    <property type="match status" value="1"/>
</dbReference>
<evidence type="ECO:0000256" key="1">
    <source>
        <dbReference type="ARBA" id="ARBA00004370"/>
    </source>
</evidence>
<dbReference type="InterPro" id="IPR000462">
    <property type="entry name" value="CDP-OH_P_trans"/>
</dbReference>
<dbReference type="Proteomes" id="UP001259832">
    <property type="component" value="Unassembled WGS sequence"/>
</dbReference>
<feature type="domain" description="Nucleolar GTP-binding protein 1 Rossman-fold" evidence="7">
    <location>
        <begin position="225"/>
        <end position="285"/>
    </location>
</feature>
<keyword evidence="6" id="KW-0812">Transmembrane</keyword>
<evidence type="ECO:0000259" key="8">
    <source>
        <dbReference type="Pfam" id="PF17835"/>
    </source>
</evidence>
<accession>A0AAD9LBJ9</accession>
<name>A0AAD9LBJ9_9STRA</name>
<feature type="transmembrane region" description="Helical" evidence="6">
    <location>
        <begin position="425"/>
        <end position="443"/>
    </location>
</feature>
<gene>
    <name evidence="9" type="ORF">P3T76_013840</name>
</gene>
<dbReference type="InterPro" id="IPR014472">
    <property type="entry name" value="CHOPT"/>
</dbReference>
<dbReference type="Gene3D" id="1.20.120.1190">
    <property type="match status" value="1"/>
</dbReference>
<keyword evidence="6" id="KW-1133">Transmembrane helix</keyword>
<dbReference type="PANTHER" id="PTHR10414:SF37">
    <property type="entry name" value="BB IN A BOXCAR, ISOFORM C"/>
    <property type="match status" value="1"/>
</dbReference>
<evidence type="ECO:0000256" key="6">
    <source>
        <dbReference type="SAM" id="Phobius"/>
    </source>
</evidence>
<dbReference type="PANTHER" id="PTHR10414">
    <property type="entry name" value="ETHANOLAMINEPHOSPHOTRANSFERASE"/>
    <property type="match status" value="1"/>
</dbReference>
<dbReference type="InterPro" id="IPR043130">
    <property type="entry name" value="CDP-OH_PTrfase_TM_dom"/>
</dbReference>
<evidence type="ECO:0000256" key="4">
    <source>
        <dbReference type="ARBA" id="ARBA00023136"/>
    </source>
</evidence>
<comment type="caution">
    <text evidence="9">The sequence shown here is derived from an EMBL/GenBank/DDBJ whole genome shotgun (WGS) entry which is preliminary data.</text>
</comment>
<feature type="transmembrane region" description="Helical" evidence="6">
    <location>
        <begin position="527"/>
        <end position="546"/>
    </location>
</feature>
<feature type="transmembrane region" description="Helical" evidence="6">
    <location>
        <begin position="634"/>
        <end position="654"/>
    </location>
</feature>
<dbReference type="InterPro" id="IPR010674">
    <property type="entry name" value="NOG1_Rossman_fold_dom"/>
</dbReference>
<sequence>MEILSQITHAFYHRRLPYVRTASEIQEMKFWRANVHESNRIVDPIKRAKNHTSRLINMQLGKLSSVTRQASLDFPALKRMHPFEREVVVLTLGQGTYEKHIQRLRKVYATLHNTGKQFERECMELRTKQEAVDCGLRCIEDLRKTVESNADTLREAANMAKMLRGLPHVDLSKPIFAFVGAPNVANYPFTTRGITMGHIFVEGISYQIADTPGLIYRPDESRNAIEKLAIAMIEKTQASIGFVFDPTGSSGTLTADQILLRDELKHRVTAARPEHKWIDIISKIDQPSDDLASLKERLGPCFSVSAQTNEGLTQLGDGVRQVLTESSCPDASGEQGGADVSAAETKVEKMLGKKALEGIAAYKYKAGSYTYLDNVLNHFWAYSVEFLPIWMAPNLVTMIGTVAMMLTTVVQLYYAPHFSEICPTWVYILSALGLFFYQTMDALDGKQARRTGASSPLGQLFDHGCDALCTVFNVLSAAATCQVGAGLRAYVALSSVSIAFYLAQWEEYHTGVMSCGNGFFGVTEGQLTLVAVHLVAAFFGAGFWTAELPFETPFPVTTTDVLISALVASNVLLAYGNISHVLRAAPDAIPRDELGNKHISKPLAMFQLIPIGILLALGSLWICGPDAVNYANYPVLFLFPLGIGYVFFSTRMIMSHMCKIPFTPQLRVIIPFGFVIFNAYGPAVGILSKPVIPTILASSIYVVFIVLVYLHFVSGVVKDICDFLNIFLFKIKPVATETEKSK</sequence>
<keyword evidence="3 5" id="KW-0808">Transferase</keyword>
<dbReference type="AlphaFoldDB" id="A0AAD9LBJ9"/>
<dbReference type="GO" id="GO:0016780">
    <property type="term" value="F:phosphotransferase activity, for other substituted phosphate groups"/>
    <property type="evidence" value="ECO:0007669"/>
    <property type="project" value="InterPro"/>
</dbReference>
<proteinExistence type="inferred from homology"/>
<dbReference type="Pfam" id="PF01066">
    <property type="entry name" value="CDP-OH_P_transf"/>
    <property type="match status" value="1"/>
</dbReference>
<keyword evidence="4 6" id="KW-0472">Membrane</keyword>
<dbReference type="Gene3D" id="3.40.50.300">
    <property type="entry name" value="P-loop containing nucleotide triphosphate hydrolases"/>
    <property type="match status" value="1"/>
</dbReference>
<evidence type="ECO:0000313" key="9">
    <source>
        <dbReference type="EMBL" id="KAK1930518.1"/>
    </source>
</evidence>
<dbReference type="InterPro" id="IPR041623">
    <property type="entry name" value="NOG1_N"/>
</dbReference>
<evidence type="ECO:0000259" key="7">
    <source>
        <dbReference type="Pfam" id="PF06858"/>
    </source>
</evidence>
<evidence type="ECO:0000256" key="5">
    <source>
        <dbReference type="RuleBase" id="RU003750"/>
    </source>
</evidence>
<evidence type="ECO:0000256" key="2">
    <source>
        <dbReference type="ARBA" id="ARBA00010441"/>
    </source>
</evidence>
<comment type="similarity">
    <text evidence="2 5">Belongs to the CDP-alcohol phosphatidyltransferase class-I family.</text>
</comment>
<comment type="subcellular location">
    <subcellularLocation>
        <location evidence="1">Membrane</location>
    </subcellularLocation>
</comment>
<feature type="domain" description="NOG1 N-terminal helical" evidence="8">
    <location>
        <begin position="14"/>
        <end position="170"/>
    </location>
</feature>
<reference evidence="9" key="1">
    <citation type="submission" date="2023-08" db="EMBL/GenBank/DDBJ databases">
        <title>Reference Genome Resource for the Citrus Pathogen Phytophthora citrophthora.</title>
        <authorList>
            <person name="Moller H."/>
            <person name="Coetzee B."/>
            <person name="Rose L.J."/>
            <person name="Van Niekerk J.M."/>
        </authorList>
    </citation>
    <scope>NUCLEOTIDE SEQUENCE</scope>
    <source>
        <strain evidence="9">STE-U-9442</strain>
    </source>
</reference>
<dbReference type="Pfam" id="PF06858">
    <property type="entry name" value="NOG1"/>
    <property type="match status" value="1"/>
</dbReference>